<accession>A0AA40KRE0</accession>
<dbReference type="AlphaFoldDB" id="A0AA40KRE0"/>
<gene>
    <name evidence="2" type="ORF">K0M31_019663</name>
</gene>
<evidence type="ECO:0000313" key="3">
    <source>
        <dbReference type="Proteomes" id="UP001177670"/>
    </source>
</evidence>
<keyword evidence="3" id="KW-1185">Reference proteome</keyword>
<comment type="caution">
    <text evidence="2">The sequence shown here is derived from an EMBL/GenBank/DDBJ whole genome shotgun (WGS) entry which is preliminary data.</text>
</comment>
<name>A0AA40KRE0_9HYME</name>
<reference evidence="2" key="1">
    <citation type="submission" date="2021-10" db="EMBL/GenBank/DDBJ databases">
        <title>Melipona bicolor Genome sequencing and assembly.</title>
        <authorList>
            <person name="Araujo N.S."/>
            <person name="Arias M.C."/>
        </authorList>
    </citation>
    <scope>NUCLEOTIDE SEQUENCE</scope>
    <source>
        <strain evidence="2">USP_2M_L1-L4_2017</strain>
        <tissue evidence="2">Whole body</tissue>
    </source>
</reference>
<dbReference type="Proteomes" id="UP001177670">
    <property type="component" value="Unassembled WGS sequence"/>
</dbReference>
<proteinExistence type="predicted"/>
<organism evidence="2 3">
    <name type="scientific">Melipona bicolor</name>
    <dbReference type="NCBI Taxonomy" id="60889"/>
    <lineage>
        <taxon>Eukaryota</taxon>
        <taxon>Metazoa</taxon>
        <taxon>Ecdysozoa</taxon>
        <taxon>Arthropoda</taxon>
        <taxon>Hexapoda</taxon>
        <taxon>Insecta</taxon>
        <taxon>Pterygota</taxon>
        <taxon>Neoptera</taxon>
        <taxon>Endopterygota</taxon>
        <taxon>Hymenoptera</taxon>
        <taxon>Apocrita</taxon>
        <taxon>Aculeata</taxon>
        <taxon>Apoidea</taxon>
        <taxon>Anthophila</taxon>
        <taxon>Apidae</taxon>
        <taxon>Melipona</taxon>
    </lineage>
</organism>
<keyword evidence="1" id="KW-0732">Signal</keyword>
<dbReference type="EMBL" id="JAHYIQ010000008">
    <property type="protein sequence ID" value="KAK1129973.1"/>
    <property type="molecule type" value="Genomic_DNA"/>
</dbReference>
<protein>
    <submittedName>
        <fullName evidence="2">Uncharacterized protein</fullName>
    </submittedName>
</protein>
<sequence>MWPGVLKLLVLLTILLDPSRCEKVGAKVNYREKEKEVLDNILGPGRYDARIRPSGENATERNDDTVLEVTILGSLPTSWQGVTGFAADRKTKCDRDATFVAIHPDISQYIPRHSNGQRRELAHDPLSFLSATAENQIKQTSRVLSSFVTLDCYIDTGTTRQIRNFR</sequence>
<evidence type="ECO:0000313" key="2">
    <source>
        <dbReference type="EMBL" id="KAK1129973.1"/>
    </source>
</evidence>
<feature type="signal peptide" evidence="1">
    <location>
        <begin position="1"/>
        <end position="21"/>
    </location>
</feature>
<feature type="chain" id="PRO_5041203173" evidence="1">
    <location>
        <begin position="22"/>
        <end position="166"/>
    </location>
</feature>
<evidence type="ECO:0000256" key="1">
    <source>
        <dbReference type="SAM" id="SignalP"/>
    </source>
</evidence>